<dbReference type="InterPro" id="IPR011257">
    <property type="entry name" value="DNA_glycosylase"/>
</dbReference>
<dbReference type="GO" id="GO:0032259">
    <property type="term" value="P:methylation"/>
    <property type="evidence" value="ECO:0007669"/>
    <property type="project" value="UniProtKB-KW"/>
</dbReference>
<dbReference type="EMBL" id="JABFMR010000048">
    <property type="protein sequence ID" value="NUT90088.1"/>
    <property type="molecule type" value="Genomic_DNA"/>
</dbReference>
<dbReference type="GO" id="GO:0008168">
    <property type="term" value="F:methyltransferase activity"/>
    <property type="evidence" value="ECO:0007669"/>
    <property type="project" value="UniProtKB-KW"/>
</dbReference>
<dbReference type="RefSeq" id="WP_175364148.1">
    <property type="nucleotide sequence ID" value="NZ_JABFMR010000048.1"/>
</dbReference>
<dbReference type="GO" id="GO:0006281">
    <property type="term" value="P:DNA repair"/>
    <property type="evidence" value="ECO:0007669"/>
    <property type="project" value="InterPro"/>
</dbReference>
<gene>
    <name evidence="1" type="ORF">HNO91_27015</name>
</gene>
<dbReference type="AlphaFoldDB" id="A0A7Y6DK98"/>
<accession>A0A7Y6DK98</accession>
<keyword evidence="1" id="KW-0808">Transferase</keyword>
<dbReference type="Gene3D" id="1.10.340.30">
    <property type="entry name" value="Hypothetical protein, domain 2"/>
    <property type="match status" value="1"/>
</dbReference>
<organism evidence="1 2">
    <name type="scientific">Pseudomonas corrugata</name>
    <dbReference type="NCBI Taxonomy" id="47879"/>
    <lineage>
        <taxon>Bacteria</taxon>
        <taxon>Pseudomonadati</taxon>
        <taxon>Pseudomonadota</taxon>
        <taxon>Gammaproteobacteria</taxon>
        <taxon>Pseudomonadales</taxon>
        <taxon>Pseudomonadaceae</taxon>
        <taxon>Pseudomonas</taxon>
    </lineage>
</organism>
<evidence type="ECO:0000313" key="2">
    <source>
        <dbReference type="Proteomes" id="UP000536720"/>
    </source>
</evidence>
<reference evidence="1 2" key="1">
    <citation type="journal article" date="2020" name="Front. Plant Sci.">
        <title>Isolation of Rhizosphere Bacteria That Improve Quality and Water Stress Tolerance in Greenhouse Ornamentals.</title>
        <authorList>
            <person name="Nordstedt N.P."/>
            <person name="Jones M.L."/>
        </authorList>
    </citation>
    <scope>NUCLEOTIDE SEQUENCE [LARGE SCALE GENOMIC DNA]</scope>
    <source>
        <strain evidence="1 2">C7D2</strain>
    </source>
</reference>
<protein>
    <submittedName>
        <fullName evidence="1">DNA methylase</fullName>
    </submittedName>
</protein>
<name>A0A7Y6DK98_9PSED</name>
<keyword evidence="1" id="KW-0489">Methyltransferase</keyword>
<dbReference type="Proteomes" id="UP000536720">
    <property type="component" value="Unassembled WGS sequence"/>
</dbReference>
<sequence length="153" mass="16764">MTPISAADLGIEIDAPGGHGVYRWLLASFLIGKRIRSSVAVEAYRNLVDRYGLDTPAKLARCAHRDLVRLLGQAGYARYDESTARRLHELGLGLDAGLESRMNALQSGSMEAAEFERWLLGFNGIGPKTLEIFKRGVALGNKCMCRLTTNRVG</sequence>
<evidence type="ECO:0000313" key="1">
    <source>
        <dbReference type="EMBL" id="NUT90088.1"/>
    </source>
</evidence>
<proteinExistence type="predicted"/>
<comment type="caution">
    <text evidence="1">The sequence shown here is derived from an EMBL/GenBank/DDBJ whole genome shotgun (WGS) entry which is preliminary data.</text>
</comment>
<dbReference type="SUPFAM" id="SSF48150">
    <property type="entry name" value="DNA-glycosylase"/>
    <property type="match status" value="1"/>
</dbReference>